<dbReference type="AlphaFoldDB" id="X1PVA3"/>
<dbReference type="InterPro" id="IPR000257">
    <property type="entry name" value="Uroporphyrinogen_deCOase"/>
</dbReference>
<proteinExistence type="predicted"/>
<dbReference type="PANTHER" id="PTHR47099:SF1">
    <property type="entry name" value="METHYLCOBAMIDE:COM METHYLTRANSFERASE MTBA"/>
    <property type="match status" value="1"/>
</dbReference>
<dbReference type="Gene3D" id="3.20.20.210">
    <property type="match status" value="1"/>
</dbReference>
<dbReference type="GO" id="GO:0006779">
    <property type="term" value="P:porphyrin-containing compound biosynthetic process"/>
    <property type="evidence" value="ECO:0007669"/>
    <property type="project" value="InterPro"/>
</dbReference>
<accession>X1PVA3</accession>
<dbReference type="GO" id="GO:0004853">
    <property type="term" value="F:uroporphyrinogen decarboxylase activity"/>
    <property type="evidence" value="ECO:0007669"/>
    <property type="project" value="InterPro"/>
</dbReference>
<dbReference type="PANTHER" id="PTHR47099">
    <property type="entry name" value="METHYLCOBAMIDE:COM METHYLTRANSFERASE MTBA"/>
    <property type="match status" value="1"/>
</dbReference>
<dbReference type="SUPFAM" id="SSF51726">
    <property type="entry name" value="UROD/MetE-like"/>
    <property type="match status" value="1"/>
</dbReference>
<feature type="domain" description="Uroporphyrinogen decarboxylase (URO-D)" evidence="1">
    <location>
        <begin position="138"/>
        <end position="386"/>
    </location>
</feature>
<dbReference type="EMBL" id="BARW01002746">
    <property type="protein sequence ID" value="GAI59793.1"/>
    <property type="molecule type" value="Genomic_DNA"/>
</dbReference>
<dbReference type="InterPro" id="IPR038071">
    <property type="entry name" value="UROD/MetE-like_sf"/>
</dbReference>
<dbReference type="Pfam" id="PF01208">
    <property type="entry name" value="URO-D"/>
    <property type="match status" value="1"/>
</dbReference>
<organism evidence="2">
    <name type="scientific">marine sediment metagenome</name>
    <dbReference type="NCBI Taxonomy" id="412755"/>
    <lineage>
        <taxon>unclassified sequences</taxon>
        <taxon>metagenomes</taxon>
        <taxon>ecological metagenomes</taxon>
    </lineage>
</organism>
<protein>
    <recommendedName>
        <fullName evidence="1">Uroporphyrinogen decarboxylase (URO-D) domain-containing protein</fullName>
    </recommendedName>
</protein>
<evidence type="ECO:0000259" key="1">
    <source>
        <dbReference type="Pfam" id="PF01208"/>
    </source>
</evidence>
<reference evidence="2" key="1">
    <citation type="journal article" date="2014" name="Front. Microbiol.">
        <title>High frequency of phylogenetically diverse reductive dehalogenase-homologous genes in deep subseafloor sedimentary metagenomes.</title>
        <authorList>
            <person name="Kawai M."/>
            <person name="Futagami T."/>
            <person name="Toyoda A."/>
            <person name="Takaki Y."/>
            <person name="Nishi S."/>
            <person name="Hori S."/>
            <person name="Arai W."/>
            <person name="Tsubouchi T."/>
            <person name="Morono Y."/>
            <person name="Uchiyama I."/>
            <person name="Ito T."/>
            <person name="Fujiyama A."/>
            <person name="Inagaki F."/>
            <person name="Takami H."/>
        </authorList>
    </citation>
    <scope>NUCLEOTIDE SEQUENCE</scope>
    <source>
        <strain evidence="2">Expedition CK06-06</strain>
    </source>
</reference>
<comment type="caution">
    <text evidence="2">The sequence shown here is derived from an EMBL/GenBank/DDBJ whole genome shotgun (WGS) entry which is preliminary data.</text>
</comment>
<sequence length="389" mass="44534">MSIERDSDVRRLIKACAYEEPDRVPNFEHYVMKRAMNYILGEDRMKKNIYSEEMKHLMYLYSNKESEEDFEYDADSLWQSWKHNLDPWFSAGLPPAENLELHKATGVDMATPMLGWLPAVRQRIPANGIRAYAQEGIVKGWEDLDKVKIPPPQRVGKRVGKQMELVDWYIEEYKNSGLGVGPECRSCFCNTYEVLGIENFMFKLYDDIKLVEYIMDIFANYSLQTTTALSERNIDCFWLDDDVCFNNGFMVSPKLIKELWVPRTSAMLKPIRDKGIPIYMHCCGNIRDLIPIIIDMGITAIQAVQPNCNDIYALKDEYRGKMAFIGNMDLAGVLSFGTPAEVVEDTKEHIDRLAPGGGYVVGSSHSITDDVPPENYIAMIETAQTYGKY</sequence>
<name>X1PVA3_9ZZZZ</name>
<evidence type="ECO:0000313" key="2">
    <source>
        <dbReference type="EMBL" id="GAI59793.1"/>
    </source>
</evidence>
<gene>
    <name evidence="2" type="ORF">S12H4_07442</name>
</gene>
<dbReference type="InterPro" id="IPR052024">
    <property type="entry name" value="Methanogen_methyltrans"/>
</dbReference>